<dbReference type="InterPro" id="IPR001461">
    <property type="entry name" value="Aspartic_peptidase_A1"/>
</dbReference>
<dbReference type="GO" id="GO:0004190">
    <property type="term" value="F:aspartic-type endopeptidase activity"/>
    <property type="evidence" value="ECO:0007669"/>
    <property type="project" value="InterPro"/>
</dbReference>
<dbReference type="SUPFAM" id="SSF50630">
    <property type="entry name" value="Acid proteases"/>
    <property type="match status" value="1"/>
</dbReference>
<keyword evidence="4" id="KW-1185">Reference proteome</keyword>
<name>A0AAD7FQR8_9AGAR</name>
<evidence type="ECO:0000313" key="4">
    <source>
        <dbReference type="Proteomes" id="UP001221142"/>
    </source>
</evidence>
<dbReference type="InterPro" id="IPR021109">
    <property type="entry name" value="Peptidase_aspartic_dom_sf"/>
</dbReference>
<dbReference type="EMBL" id="JARKIF010000005">
    <property type="protein sequence ID" value="KAJ7638234.1"/>
    <property type="molecule type" value="Genomic_DNA"/>
</dbReference>
<dbReference type="PRINTS" id="PR00792">
    <property type="entry name" value="PEPSIN"/>
</dbReference>
<dbReference type="PANTHER" id="PTHR47966:SF51">
    <property type="entry name" value="BETA-SITE APP-CLEAVING ENZYME, ISOFORM A-RELATED"/>
    <property type="match status" value="1"/>
</dbReference>
<evidence type="ECO:0000256" key="1">
    <source>
        <dbReference type="ARBA" id="ARBA00007447"/>
    </source>
</evidence>
<dbReference type="CDD" id="cd05471">
    <property type="entry name" value="pepsin_like"/>
    <property type="match status" value="1"/>
</dbReference>
<dbReference type="GO" id="GO:0006508">
    <property type="term" value="P:proteolysis"/>
    <property type="evidence" value="ECO:0007669"/>
    <property type="project" value="InterPro"/>
</dbReference>
<accession>A0AAD7FQR8</accession>
<dbReference type="Pfam" id="PF00026">
    <property type="entry name" value="Asp"/>
    <property type="match status" value="2"/>
</dbReference>
<dbReference type="InterPro" id="IPR033121">
    <property type="entry name" value="PEPTIDASE_A1"/>
</dbReference>
<protein>
    <submittedName>
        <fullName evidence="3">Aspartic peptidase domain-containing protein</fullName>
    </submittedName>
</protein>
<dbReference type="PROSITE" id="PS51767">
    <property type="entry name" value="PEPTIDASE_A1"/>
    <property type="match status" value="1"/>
</dbReference>
<evidence type="ECO:0000313" key="3">
    <source>
        <dbReference type="EMBL" id="KAJ7638234.1"/>
    </source>
</evidence>
<proteinExistence type="inferred from homology"/>
<reference evidence="3" key="1">
    <citation type="submission" date="2023-03" db="EMBL/GenBank/DDBJ databases">
        <title>Massive genome expansion in bonnet fungi (Mycena s.s.) driven by repeated elements and novel gene families across ecological guilds.</title>
        <authorList>
            <consortium name="Lawrence Berkeley National Laboratory"/>
            <person name="Harder C.B."/>
            <person name="Miyauchi S."/>
            <person name="Viragh M."/>
            <person name="Kuo A."/>
            <person name="Thoen E."/>
            <person name="Andreopoulos B."/>
            <person name="Lu D."/>
            <person name="Skrede I."/>
            <person name="Drula E."/>
            <person name="Henrissat B."/>
            <person name="Morin E."/>
            <person name="Kohler A."/>
            <person name="Barry K."/>
            <person name="LaButti K."/>
            <person name="Morin E."/>
            <person name="Salamov A."/>
            <person name="Lipzen A."/>
            <person name="Mereny Z."/>
            <person name="Hegedus B."/>
            <person name="Baldrian P."/>
            <person name="Stursova M."/>
            <person name="Weitz H."/>
            <person name="Taylor A."/>
            <person name="Grigoriev I.V."/>
            <person name="Nagy L.G."/>
            <person name="Martin F."/>
            <person name="Kauserud H."/>
        </authorList>
    </citation>
    <scope>NUCLEOTIDE SEQUENCE</scope>
    <source>
        <strain evidence="3">9284</strain>
    </source>
</reference>
<gene>
    <name evidence="3" type="ORF">FB45DRAFT_1131658</name>
</gene>
<dbReference type="PANTHER" id="PTHR47966">
    <property type="entry name" value="BETA-SITE APP-CLEAVING ENZYME, ISOFORM A-RELATED"/>
    <property type="match status" value="1"/>
</dbReference>
<dbReference type="Gene3D" id="2.40.70.10">
    <property type="entry name" value="Acid Proteases"/>
    <property type="match status" value="2"/>
</dbReference>
<feature type="domain" description="Peptidase A1" evidence="2">
    <location>
        <begin position="47"/>
        <end position="443"/>
    </location>
</feature>
<dbReference type="Proteomes" id="UP001221142">
    <property type="component" value="Unassembled WGS sequence"/>
</dbReference>
<organism evidence="3 4">
    <name type="scientific">Roridomyces roridus</name>
    <dbReference type="NCBI Taxonomy" id="1738132"/>
    <lineage>
        <taxon>Eukaryota</taxon>
        <taxon>Fungi</taxon>
        <taxon>Dikarya</taxon>
        <taxon>Basidiomycota</taxon>
        <taxon>Agaricomycotina</taxon>
        <taxon>Agaricomycetes</taxon>
        <taxon>Agaricomycetidae</taxon>
        <taxon>Agaricales</taxon>
        <taxon>Marasmiineae</taxon>
        <taxon>Mycenaceae</taxon>
        <taxon>Roridomyces</taxon>
    </lineage>
</organism>
<comment type="similarity">
    <text evidence="1">Belongs to the peptidase A1 family.</text>
</comment>
<dbReference type="InterPro" id="IPR034164">
    <property type="entry name" value="Pepsin-like_dom"/>
</dbReference>
<comment type="caution">
    <text evidence="3">The sequence shown here is derived from an EMBL/GenBank/DDBJ whole genome shotgun (WGS) entry which is preliminary data.</text>
</comment>
<evidence type="ECO:0000259" key="2">
    <source>
        <dbReference type="PROSITE" id="PS51767"/>
    </source>
</evidence>
<feature type="non-terminal residue" evidence="3">
    <location>
        <position position="452"/>
    </location>
</feature>
<dbReference type="AlphaFoldDB" id="A0AAD7FQR8"/>
<sequence length="452" mass="47631">TSESSSLPKRTENGLHLPLFRRESRGLQRRAGLTGAAGLGDFIDVTYSVLVTVGGTAAPLVLADTGSSDLWMVSDACTSCKATLPLFPQSSFASSGVPVDLTYGDSLTGTFASGIAGTDNVTFAGVRIHNQYFGAINATNTNVIESGCAGILGLGFALNSVIWNALFRAQFTPPSSSGRRSVPRRISPSASNYGIRFFPDLNDLLPKSNRRATAASEALTNAVLQSFPTHGPALTRLVTTQSLAAPMVTITLQRNTLDIGGNQGVLSLGELPEGVSSSDLTWAPIRAYPSALQGPADSPNEQYPLAWELFLDDVFLDGVRLPRSNLSSPSIALSALIDTGNSLLRGPADIVSAISARLGGSKFACSTPHTLAFSINGKLFPVDPRDFVTQAVDGQVQDCVANVVQTDTPQVGNGYQYSWSLGDPFIKGVLASFYYGNLTLGGRGDAEVDVMW</sequence>